<keyword evidence="1" id="KW-0812">Transmembrane</keyword>
<evidence type="ECO:0000313" key="3">
    <source>
        <dbReference type="Proteomes" id="UP001500503"/>
    </source>
</evidence>
<dbReference type="EMBL" id="BAABHF010000048">
    <property type="protein sequence ID" value="GAA4513682.1"/>
    <property type="molecule type" value="Genomic_DNA"/>
</dbReference>
<accession>A0ABP8QZ05</accession>
<sequence length="64" mass="7166">MLAIVAAICFAVALLCDWLGTGSDFFNYQTLDTLGFLLIALHLAGFGAAYDWRGRGRAWRSRRR</sequence>
<proteinExistence type="predicted"/>
<feature type="transmembrane region" description="Helical" evidence="1">
    <location>
        <begin position="32"/>
        <end position="52"/>
    </location>
</feature>
<gene>
    <name evidence="2" type="ORF">GCM10023191_081130</name>
</gene>
<name>A0ABP8QZ05_9ACTN</name>
<keyword evidence="3" id="KW-1185">Reference proteome</keyword>
<keyword evidence="1" id="KW-0472">Membrane</keyword>
<keyword evidence="1" id="KW-1133">Transmembrane helix</keyword>
<comment type="caution">
    <text evidence="2">The sequence shown here is derived from an EMBL/GenBank/DDBJ whole genome shotgun (WGS) entry which is preliminary data.</text>
</comment>
<evidence type="ECO:0000313" key="2">
    <source>
        <dbReference type="EMBL" id="GAA4513682.1"/>
    </source>
</evidence>
<protein>
    <submittedName>
        <fullName evidence="2">Uncharacterized protein</fullName>
    </submittedName>
</protein>
<reference evidence="3" key="1">
    <citation type="journal article" date="2019" name="Int. J. Syst. Evol. Microbiol.">
        <title>The Global Catalogue of Microorganisms (GCM) 10K type strain sequencing project: providing services to taxonomists for standard genome sequencing and annotation.</title>
        <authorList>
            <consortium name="The Broad Institute Genomics Platform"/>
            <consortium name="The Broad Institute Genome Sequencing Center for Infectious Disease"/>
            <person name="Wu L."/>
            <person name="Ma J."/>
        </authorList>
    </citation>
    <scope>NUCLEOTIDE SEQUENCE [LARGE SCALE GENOMIC DNA]</scope>
    <source>
        <strain evidence="3">JCM 17933</strain>
    </source>
</reference>
<organism evidence="2 3">
    <name type="scientific">Actinoallomurus oryzae</name>
    <dbReference type="NCBI Taxonomy" id="502180"/>
    <lineage>
        <taxon>Bacteria</taxon>
        <taxon>Bacillati</taxon>
        <taxon>Actinomycetota</taxon>
        <taxon>Actinomycetes</taxon>
        <taxon>Streptosporangiales</taxon>
        <taxon>Thermomonosporaceae</taxon>
        <taxon>Actinoallomurus</taxon>
    </lineage>
</organism>
<dbReference type="Proteomes" id="UP001500503">
    <property type="component" value="Unassembled WGS sequence"/>
</dbReference>
<evidence type="ECO:0000256" key="1">
    <source>
        <dbReference type="SAM" id="Phobius"/>
    </source>
</evidence>
<dbReference type="RefSeq" id="WP_345473174.1">
    <property type="nucleotide sequence ID" value="NZ_BAABHF010000048.1"/>
</dbReference>